<evidence type="ECO:0000313" key="2">
    <source>
        <dbReference type="Proteomes" id="UP000012106"/>
    </source>
</evidence>
<comment type="caution">
    <text evidence="1">The sequence shown here is derived from an EMBL/GenBank/DDBJ whole genome shotgun (WGS) entry which is preliminary data.</text>
</comment>
<gene>
    <name evidence="1" type="ORF">LEP1GSC063_1833</name>
</gene>
<dbReference type="Proteomes" id="UP000012106">
    <property type="component" value="Unassembled WGS sequence"/>
</dbReference>
<accession>M6JT35</accession>
<reference evidence="1 2" key="1">
    <citation type="submission" date="2013-01" db="EMBL/GenBank/DDBJ databases">
        <authorList>
            <person name="Harkins D.M."/>
            <person name="Durkin A.S."/>
            <person name="Brinkac L.M."/>
            <person name="Haft D.H."/>
            <person name="Selengut J.D."/>
            <person name="Sanka R."/>
            <person name="DePew J."/>
            <person name="Purushe J."/>
            <person name="Hartskeerl R.A."/>
            <person name="Ahmed A."/>
            <person name="van der Linden H."/>
            <person name="Goris M.G.A."/>
            <person name="Vinetz J.M."/>
            <person name="Sutton G.G."/>
            <person name="Nierman W.C."/>
            <person name="Fouts D.E."/>
        </authorList>
    </citation>
    <scope>NUCLEOTIDE SEQUENCE [LARGE SCALE GENOMIC DNA]</scope>
    <source>
        <strain evidence="1 2">MAVJ 401</strain>
    </source>
</reference>
<dbReference type="AlphaFoldDB" id="M6JT35"/>
<dbReference type="EMBL" id="AHMU02000022">
    <property type="protein sequence ID" value="EMN22793.1"/>
    <property type="molecule type" value="Genomic_DNA"/>
</dbReference>
<name>M6JT35_9LEPT</name>
<sequence length="43" mass="5256">MFPHFISYYTEKQTIPIVTQKRKKTVYGRLSIYKNYYFVGNTM</sequence>
<protein>
    <submittedName>
        <fullName evidence="1">Uncharacterized protein</fullName>
    </submittedName>
</protein>
<evidence type="ECO:0000313" key="1">
    <source>
        <dbReference type="EMBL" id="EMN22793.1"/>
    </source>
</evidence>
<proteinExistence type="predicted"/>
<organism evidence="1 2">
    <name type="scientific">Leptospira santarosai serovar Arenal str. MAVJ 401</name>
    <dbReference type="NCBI Taxonomy" id="1049976"/>
    <lineage>
        <taxon>Bacteria</taxon>
        <taxon>Pseudomonadati</taxon>
        <taxon>Spirochaetota</taxon>
        <taxon>Spirochaetia</taxon>
        <taxon>Leptospirales</taxon>
        <taxon>Leptospiraceae</taxon>
        <taxon>Leptospira</taxon>
    </lineage>
</organism>